<dbReference type="InterPro" id="IPR011014">
    <property type="entry name" value="MscS_channel_TM-2"/>
</dbReference>
<dbReference type="InterPro" id="IPR023408">
    <property type="entry name" value="MscS_beta-dom_sf"/>
</dbReference>
<dbReference type="PANTHER" id="PTHR30566:SF5">
    <property type="entry name" value="MECHANOSENSITIVE ION CHANNEL PROTEIN 1, MITOCHONDRIAL-RELATED"/>
    <property type="match status" value="1"/>
</dbReference>
<dbReference type="Pfam" id="PF00924">
    <property type="entry name" value="MS_channel_2nd"/>
    <property type="match status" value="1"/>
</dbReference>
<evidence type="ECO:0000259" key="10">
    <source>
        <dbReference type="Pfam" id="PF21088"/>
    </source>
</evidence>
<evidence type="ECO:0000256" key="6">
    <source>
        <dbReference type="ARBA" id="ARBA00023136"/>
    </source>
</evidence>
<name>A0A2K2UEH4_9ACTN</name>
<evidence type="ECO:0000259" key="9">
    <source>
        <dbReference type="Pfam" id="PF00924"/>
    </source>
</evidence>
<reference evidence="12" key="1">
    <citation type="submission" date="2018-01" db="EMBL/GenBank/DDBJ databases">
        <title>Rubneribacter badeniensis gen. nov., sp. nov., and Colonibacter rubneri, gen. nov., sp. nov., WGS of new members of the Eggerthellaceae.</title>
        <authorList>
            <person name="Danylec N."/>
            <person name="Stoll D.A."/>
            <person name="Doetsch A."/>
            <person name="Kulling S.E."/>
            <person name="Huch M."/>
        </authorList>
    </citation>
    <scope>NUCLEOTIDE SEQUENCE [LARGE SCALE GENOMIC DNA]</scope>
    <source>
        <strain evidence="12">ResAG-96</strain>
    </source>
</reference>
<evidence type="ECO:0000256" key="8">
    <source>
        <dbReference type="SAM" id="Phobius"/>
    </source>
</evidence>
<proteinExistence type="inferred from homology"/>
<evidence type="ECO:0000256" key="1">
    <source>
        <dbReference type="ARBA" id="ARBA00004651"/>
    </source>
</evidence>
<evidence type="ECO:0000256" key="2">
    <source>
        <dbReference type="ARBA" id="ARBA00008017"/>
    </source>
</evidence>
<sequence length="326" mass="35100">MSQLEQNIETFVHSDWITTAITAVIILVVTAVCARLVRRFMRRLLHFNEEKNLPSSSIFVNIARASVWILGVCIMLSTCFDVNVSAAITALGIGGIAISLGFQDTISNLIGGLQVSLMRIIKPGDNIEVGSSSGVVKDITWRHTTIRNSKGEEVVIPNSIINKTALVHLPPVNQVSVPIVVVTGGEQLDEVAKAIEHAAAEAAGAVGKLTKQPTLAFSQILDGGFQGTIVFRMADSRTGSRAADAVLRAVAPLTRSNAPDRAEKVLDEARRDEQKAKDAADSSSQAKPKPKPKPKPDPKAPQSQKATSVFRRRMARALRKDEGEQS</sequence>
<accession>A0A2K2UEH4</accession>
<gene>
    <name evidence="11" type="ORF">C2L71_01125</name>
</gene>
<protein>
    <submittedName>
        <fullName evidence="11">Mechanosensitive ion channel protein MscS</fullName>
    </submittedName>
</protein>
<keyword evidence="3" id="KW-1003">Cell membrane</keyword>
<feature type="transmembrane region" description="Helical" evidence="8">
    <location>
        <begin position="58"/>
        <end position="78"/>
    </location>
</feature>
<dbReference type="Proteomes" id="UP000236197">
    <property type="component" value="Unassembled WGS sequence"/>
</dbReference>
<dbReference type="GO" id="GO:0005886">
    <property type="term" value="C:plasma membrane"/>
    <property type="evidence" value="ECO:0007669"/>
    <property type="project" value="UniProtKB-SubCell"/>
</dbReference>
<evidence type="ECO:0000313" key="12">
    <source>
        <dbReference type="Proteomes" id="UP000236197"/>
    </source>
</evidence>
<dbReference type="RefSeq" id="WP_103263945.1">
    <property type="nucleotide sequence ID" value="NZ_CABMLE010000001.1"/>
</dbReference>
<evidence type="ECO:0000256" key="5">
    <source>
        <dbReference type="ARBA" id="ARBA00022989"/>
    </source>
</evidence>
<comment type="subcellular location">
    <subcellularLocation>
        <location evidence="1">Cell membrane</location>
        <topology evidence="1">Multi-pass membrane protein</topology>
    </subcellularLocation>
</comment>
<feature type="domain" description="Mechanosensitive ion channel transmembrane helices 2/3" evidence="10">
    <location>
        <begin position="62"/>
        <end position="103"/>
    </location>
</feature>
<comment type="similarity">
    <text evidence="2">Belongs to the MscS (TC 1.A.23) family.</text>
</comment>
<feature type="transmembrane region" description="Helical" evidence="8">
    <location>
        <begin position="16"/>
        <end position="37"/>
    </location>
</feature>
<dbReference type="PANTHER" id="PTHR30566">
    <property type="entry name" value="YNAI-RELATED MECHANOSENSITIVE ION CHANNEL"/>
    <property type="match status" value="1"/>
</dbReference>
<dbReference type="AlphaFoldDB" id="A0A2K2UEH4"/>
<evidence type="ECO:0000313" key="11">
    <source>
        <dbReference type="EMBL" id="PNV68618.1"/>
    </source>
</evidence>
<dbReference type="SUPFAM" id="SSF82861">
    <property type="entry name" value="Mechanosensitive channel protein MscS (YggB), transmembrane region"/>
    <property type="match status" value="1"/>
</dbReference>
<dbReference type="GO" id="GO:0055085">
    <property type="term" value="P:transmembrane transport"/>
    <property type="evidence" value="ECO:0007669"/>
    <property type="project" value="InterPro"/>
</dbReference>
<keyword evidence="12" id="KW-1185">Reference proteome</keyword>
<dbReference type="Gene3D" id="1.10.287.1260">
    <property type="match status" value="1"/>
</dbReference>
<dbReference type="SUPFAM" id="SSF50182">
    <property type="entry name" value="Sm-like ribonucleoproteins"/>
    <property type="match status" value="1"/>
</dbReference>
<feature type="compositionally biased region" description="Basic and acidic residues" evidence="7">
    <location>
        <begin position="258"/>
        <end position="280"/>
    </location>
</feature>
<dbReference type="OrthoDB" id="9775207at2"/>
<keyword evidence="6 8" id="KW-0472">Membrane</keyword>
<dbReference type="EMBL" id="PPEK01000001">
    <property type="protein sequence ID" value="PNV68618.1"/>
    <property type="molecule type" value="Genomic_DNA"/>
</dbReference>
<dbReference type="InterPro" id="IPR049142">
    <property type="entry name" value="MS_channel_1st"/>
</dbReference>
<evidence type="ECO:0000256" key="3">
    <source>
        <dbReference type="ARBA" id="ARBA00022475"/>
    </source>
</evidence>
<dbReference type="InterPro" id="IPR006685">
    <property type="entry name" value="MscS_channel_2nd"/>
</dbReference>
<keyword evidence="5 8" id="KW-1133">Transmembrane helix</keyword>
<evidence type="ECO:0000256" key="7">
    <source>
        <dbReference type="SAM" id="MobiDB-lite"/>
    </source>
</evidence>
<dbReference type="InterPro" id="IPR010920">
    <property type="entry name" value="LSM_dom_sf"/>
</dbReference>
<dbReference type="Gene3D" id="2.30.30.60">
    <property type="match status" value="1"/>
</dbReference>
<dbReference type="Pfam" id="PF21088">
    <property type="entry name" value="MS_channel_1st"/>
    <property type="match status" value="1"/>
</dbReference>
<feature type="transmembrane region" description="Helical" evidence="8">
    <location>
        <begin position="84"/>
        <end position="102"/>
    </location>
</feature>
<comment type="caution">
    <text evidence="11">The sequence shown here is derived from an EMBL/GenBank/DDBJ whole genome shotgun (WGS) entry which is preliminary data.</text>
</comment>
<keyword evidence="4 8" id="KW-0812">Transmembrane</keyword>
<organism evidence="11 12">
    <name type="scientific">Enteroscipio rubneri</name>
    <dbReference type="NCBI Taxonomy" id="2070686"/>
    <lineage>
        <taxon>Bacteria</taxon>
        <taxon>Bacillati</taxon>
        <taxon>Actinomycetota</taxon>
        <taxon>Coriobacteriia</taxon>
        <taxon>Eggerthellales</taxon>
        <taxon>Eggerthellaceae</taxon>
        <taxon>Enteroscipio</taxon>
    </lineage>
</organism>
<feature type="domain" description="Mechanosensitive ion channel MscS" evidence="9">
    <location>
        <begin position="104"/>
        <end position="165"/>
    </location>
</feature>
<evidence type="ECO:0000256" key="4">
    <source>
        <dbReference type="ARBA" id="ARBA00022692"/>
    </source>
</evidence>
<feature type="region of interest" description="Disordered" evidence="7">
    <location>
        <begin position="258"/>
        <end position="326"/>
    </location>
</feature>